<sequence>YAFEVFLNFENPCEKGFEEREGKFWGTTAATDEIEEELEHQDPQPQQANNPATIDAIYAVIMQQNQLSTQRHQSLETRQIEMMTLMQQMQRDQNDYALRHDQSMLEFTTGITADMRALTLRVNDLHNIISQRDGGESSRHGGQARRRARTRGRYQRQEEEE</sequence>
<evidence type="ECO:0000313" key="3">
    <source>
        <dbReference type="Proteomes" id="UP001157006"/>
    </source>
</evidence>
<reference evidence="2 3" key="1">
    <citation type="submission" date="2023-01" db="EMBL/GenBank/DDBJ databases">
        <authorList>
            <person name="Kreplak J."/>
        </authorList>
    </citation>
    <scope>NUCLEOTIDE SEQUENCE [LARGE SCALE GENOMIC DNA]</scope>
</reference>
<gene>
    <name evidence="2" type="ORF">VFH_I228680</name>
</gene>
<name>A0AAV0YMK4_VICFA</name>
<dbReference type="EMBL" id="OX451736">
    <property type="protein sequence ID" value="CAI8585903.1"/>
    <property type="molecule type" value="Genomic_DNA"/>
</dbReference>
<feature type="compositionally biased region" description="Basic residues" evidence="1">
    <location>
        <begin position="142"/>
        <end position="154"/>
    </location>
</feature>
<organism evidence="2 3">
    <name type="scientific">Vicia faba</name>
    <name type="common">Broad bean</name>
    <name type="synonym">Faba vulgaris</name>
    <dbReference type="NCBI Taxonomy" id="3906"/>
    <lineage>
        <taxon>Eukaryota</taxon>
        <taxon>Viridiplantae</taxon>
        <taxon>Streptophyta</taxon>
        <taxon>Embryophyta</taxon>
        <taxon>Tracheophyta</taxon>
        <taxon>Spermatophyta</taxon>
        <taxon>Magnoliopsida</taxon>
        <taxon>eudicotyledons</taxon>
        <taxon>Gunneridae</taxon>
        <taxon>Pentapetalae</taxon>
        <taxon>rosids</taxon>
        <taxon>fabids</taxon>
        <taxon>Fabales</taxon>
        <taxon>Fabaceae</taxon>
        <taxon>Papilionoideae</taxon>
        <taxon>50 kb inversion clade</taxon>
        <taxon>NPAAA clade</taxon>
        <taxon>Hologalegina</taxon>
        <taxon>IRL clade</taxon>
        <taxon>Fabeae</taxon>
        <taxon>Vicia</taxon>
    </lineage>
</organism>
<dbReference type="Proteomes" id="UP001157006">
    <property type="component" value="Chromosome 1L"/>
</dbReference>
<accession>A0AAV0YMK4</accession>
<evidence type="ECO:0000256" key="1">
    <source>
        <dbReference type="SAM" id="MobiDB-lite"/>
    </source>
</evidence>
<proteinExistence type="predicted"/>
<evidence type="ECO:0000313" key="2">
    <source>
        <dbReference type="EMBL" id="CAI8585903.1"/>
    </source>
</evidence>
<keyword evidence="3" id="KW-1185">Reference proteome</keyword>
<feature type="region of interest" description="Disordered" evidence="1">
    <location>
        <begin position="131"/>
        <end position="161"/>
    </location>
</feature>
<protein>
    <submittedName>
        <fullName evidence="2">Uncharacterized protein</fullName>
    </submittedName>
</protein>
<dbReference type="AlphaFoldDB" id="A0AAV0YMK4"/>
<feature type="non-terminal residue" evidence="2">
    <location>
        <position position="1"/>
    </location>
</feature>